<evidence type="ECO:0000313" key="7">
    <source>
        <dbReference type="Proteomes" id="UP000784294"/>
    </source>
</evidence>
<dbReference type="CDD" id="cd00201">
    <property type="entry name" value="WW"/>
    <property type="match status" value="2"/>
</dbReference>
<dbReference type="Pfam" id="PF25432">
    <property type="entry name" value="FF_PRPF40A"/>
    <property type="match status" value="1"/>
</dbReference>
<evidence type="ECO:0000256" key="1">
    <source>
        <dbReference type="ARBA" id="ARBA00022737"/>
    </source>
</evidence>
<dbReference type="GO" id="GO:0005685">
    <property type="term" value="C:U1 snRNP"/>
    <property type="evidence" value="ECO:0007669"/>
    <property type="project" value="TreeGrafter"/>
</dbReference>
<dbReference type="PROSITE" id="PS50020">
    <property type="entry name" value="WW_DOMAIN_2"/>
    <property type="match status" value="2"/>
</dbReference>
<dbReference type="Proteomes" id="UP000784294">
    <property type="component" value="Unassembled WGS sequence"/>
</dbReference>
<dbReference type="PROSITE" id="PS01159">
    <property type="entry name" value="WW_DOMAIN_1"/>
    <property type="match status" value="1"/>
</dbReference>
<dbReference type="GO" id="GO:0003723">
    <property type="term" value="F:RNA binding"/>
    <property type="evidence" value="ECO:0007669"/>
    <property type="project" value="TreeGrafter"/>
</dbReference>
<dbReference type="SUPFAM" id="SSF81698">
    <property type="entry name" value="FF domain"/>
    <property type="match status" value="5"/>
</dbReference>
<sequence length="624" mass="72796">MMSFPMAGYPPFYPVHAYMPPSYIAAPIPPSTPISTLALDNHWVEHTAQDGRKYYYNNSTKQTSWEKPEELKTASEKILDACPWKEFKSENGRTYFYNTITKQSIWVKPHELADAENKAAELNNTLTVVSAPAKYNITAPITPLTPKDTSARPSEPSEIELAMKATLASIEAESQSQDSTQIPLPLNEPVASSKEDEDEEEEEEGQVLEENKVPEYKTRGEMAEGLRTLFRDKNIPGNSTWEQALRLISDDPRYAVLRTFSEKKQIFNVYKTQKQKEEREEQRLKAKKAKEDLEKFLLQCPKIHSTLSYMKINNLLSDASEWAAVPERDKREIYEDVVQEVAKREKEEAKSLRKRNIVVFKEILETMPDLTYQTTWSEAQQLLLENTKFTSDAELQSLDKEDALICFEEHIRLLEQEHDEEKERERRRQKRLQRKHREAFLVLLNELHKHQKLTSISLWKDLFYVINRDERFDKMLAQRGSTPLDLFKFYVESLKARLPAEKKIIKEILKDRGITVELSTSFDNFMEIIQSDLRSEGIDFGNARLTYESLIEKARGRERERQREDARRLKRLEQAFCDMLRAASDPPVRVNSPWEEIRDRFQAHPSYQVCIPLVFIDTLNSFLS</sequence>
<feature type="domain" description="FF" evidence="5">
    <location>
        <begin position="353"/>
        <end position="413"/>
    </location>
</feature>
<feature type="domain" description="WW" evidence="4">
    <location>
        <begin position="37"/>
        <end position="70"/>
    </location>
</feature>
<gene>
    <name evidence="6" type="ORF">PXEA_LOCUS5857</name>
</gene>
<dbReference type="PROSITE" id="PS51676">
    <property type="entry name" value="FF"/>
    <property type="match status" value="3"/>
</dbReference>
<name>A0A3S5FCG7_9PLAT</name>
<dbReference type="GO" id="GO:0071004">
    <property type="term" value="C:U2-type prespliceosome"/>
    <property type="evidence" value="ECO:0007669"/>
    <property type="project" value="TreeGrafter"/>
</dbReference>
<dbReference type="FunFam" id="1.10.10.440:FF:000002">
    <property type="entry name" value="pre-mRNA-processing factor 40 homolog A isoform X1"/>
    <property type="match status" value="1"/>
</dbReference>
<dbReference type="FunFam" id="1.10.10.440:FF:000003">
    <property type="entry name" value="Pre-mRNA processing factor 40 homolog A"/>
    <property type="match status" value="1"/>
</dbReference>
<dbReference type="InterPro" id="IPR002713">
    <property type="entry name" value="FF_domain"/>
</dbReference>
<evidence type="ECO:0000259" key="5">
    <source>
        <dbReference type="PROSITE" id="PS51676"/>
    </source>
</evidence>
<feature type="region of interest" description="Disordered" evidence="3">
    <location>
        <begin position="170"/>
        <end position="217"/>
    </location>
</feature>
<feature type="coiled-coil region" evidence="2">
    <location>
        <begin position="404"/>
        <end position="435"/>
    </location>
</feature>
<dbReference type="PANTHER" id="PTHR11864:SF0">
    <property type="entry name" value="PRP40 PRE-MRNA PROCESSING FACTOR 40 HOMOLOG A (YEAST)"/>
    <property type="match status" value="1"/>
</dbReference>
<comment type="caution">
    <text evidence="6">The sequence shown here is derived from an EMBL/GenBank/DDBJ whole genome shotgun (WGS) entry which is preliminary data.</text>
</comment>
<feature type="domain" description="FF" evidence="5">
    <location>
        <begin position="219"/>
        <end position="273"/>
    </location>
</feature>
<dbReference type="InterPro" id="IPR036517">
    <property type="entry name" value="FF_domain_sf"/>
</dbReference>
<dbReference type="AlphaFoldDB" id="A0A3S5FCG7"/>
<dbReference type="GO" id="GO:0045292">
    <property type="term" value="P:mRNA cis splicing, via spliceosome"/>
    <property type="evidence" value="ECO:0007669"/>
    <property type="project" value="InterPro"/>
</dbReference>
<dbReference type="Pfam" id="PF00397">
    <property type="entry name" value="WW"/>
    <property type="match status" value="2"/>
</dbReference>
<accession>A0A3S5FCG7</accession>
<feature type="domain" description="WW" evidence="4">
    <location>
        <begin position="83"/>
        <end position="111"/>
    </location>
</feature>
<protein>
    <recommendedName>
        <fullName evidence="8">WW domain-containing protein</fullName>
    </recommendedName>
</protein>
<keyword evidence="1" id="KW-0677">Repeat</keyword>
<dbReference type="EMBL" id="CAAALY010014710">
    <property type="protein sequence ID" value="VEL12417.1"/>
    <property type="molecule type" value="Genomic_DNA"/>
</dbReference>
<organism evidence="6 7">
    <name type="scientific">Protopolystoma xenopodis</name>
    <dbReference type="NCBI Taxonomy" id="117903"/>
    <lineage>
        <taxon>Eukaryota</taxon>
        <taxon>Metazoa</taxon>
        <taxon>Spiralia</taxon>
        <taxon>Lophotrochozoa</taxon>
        <taxon>Platyhelminthes</taxon>
        <taxon>Monogenea</taxon>
        <taxon>Polyopisthocotylea</taxon>
        <taxon>Polystomatidea</taxon>
        <taxon>Polystomatidae</taxon>
        <taxon>Protopolystoma</taxon>
    </lineage>
</organism>
<dbReference type="Pfam" id="PF01846">
    <property type="entry name" value="FF"/>
    <property type="match status" value="2"/>
</dbReference>
<dbReference type="PANTHER" id="PTHR11864">
    <property type="entry name" value="PRE-MRNA-PROCESSING PROTEIN PRP40"/>
    <property type="match status" value="1"/>
</dbReference>
<dbReference type="SMART" id="SM00441">
    <property type="entry name" value="FF"/>
    <property type="match status" value="4"/>
</dbReference>
<proteinExistence type="predicted"/>
<dbReference type="Gene3D" id="1.10.10.440">
    <property type="entry name" value="FF domain"/>
    <property type="match status" value="5"/>
</dbReference>
<keyword evidence="7" id="KW-1185">Reference proteome</keyword>
<feature type="coiled-coil region" evidence="2">
    <location>
        <begin position="267"/>
        <end position="299"/>
    </location>
</feature>
<evidence type="ECO:0000259" key="4">
    <source>
        <dbReference type="PROSITE" id="PS50020"/>
    </source>
</evidence>
<evidence type="ECO:0000256" key="3">
    <source>
        <dbReference type="SAM" id="MobiDB-lite"/>
    </source>
</evidence>
<keyword evidence="2" id="KW-0175">Coiled coil</keyword>
<feature type="compositionally biased region" description="Polar residues" evidence="3">
    <location>
        <begin position="172"/>
        <end position="182"/>
    </location>
</feature>
<dbReference type="OrthoDB" id="187617at2759"/>
<evidence type="ECO:0000313" key="6">
    <source>
        <dbReference type="EMBL" id="VEL12417.1"/>
    </source>
</evidence>
<dbReference type="Gene3D" id="2.20.70.10">
    <property type="match status" value="2"/>
</dbReference>
<feature type="compositionally biased region" description="Acidic residues" evidence="3">
    <location>
        <begin position="195"/>
        <end position="207"/>
    </location>
</feature>
<evidence type="ECO:0000256" key="2">
    <source>
        <dbReference type="SAM" id="Coils"/>
    </source>
</evidence>
<evidence type="ECO:0008006" key="8">
    <source>
        <dbReference type="Google" id="ProtNLM"/>
    </source>
</evidence>
<dbReference type="SUPFAM" id="SSF51045">
    <property type="entry name" value="WW domain"/>
    <property type="match status" value="2"/>
</dbReference>
<feature type="domain" description="FF" evidence="5">
    <location>
        <begin position="285"/>
        <end position="340"/>
    </location>
</feature>
<dbReference type="InterPro" id="IPR039726">
    <property type="entry name" value="Prp40-like"/>
</dbReference>
<reference evidence="6" key="1">
    <citation type="submission" date="2018-11" db="EMBL/GenBank/DDBJ databases">
        <authorList>
            <consortium name="Pathogen Informatics"/>
        </authorList>
    </citation>
    <scope>NUCLEOTIDE SEQUENCE</scope>
</reference>
<dbReference type="InterPro" id="IPR036020">
    <property type="entry name" value="WW_dom_sf"/>
</dbReference>
<dbReference type="InterPro" id="IPR001202">
    <property type="entry name" value="WW_dom"/>
</dbReference>
<dbReference type="SMART" id="SM00456">
    <property type="entry name" value="WW"/>
    <property type="match status" value="2"/>
</dbReference>